<gene>
    <name evidence="1" type="ORF">HKDIPMJM_00003</name>
    <name evidence="4" type="ORF">KDJOFGEH_00007</name>
    <name evidence="2" type="ORF">LENKHJGJ_00016</name>
    <name evidence="3" type="ORF">MOOMDFED_00007</name>
</gene>
<dbReference type="Pfam" id="PF09999">
    <property type="entry name" value="DUF2240"/>
    <property type="match status" value="1"/>
</dbReference>
<evidence type="ECO:0000313" key="3">
    <source>
        <dbReference type="EMBL" id="QNO50139.1"/>
    </source>
</evidence>
<dbReference type="AlphaFoldDB" id="A0A7G9YKW1"/>
<dbReference type="EMBL" id="MT631406">
    <property type="protein sequence ID" value="QNO50139.1"/>
    <property type="molecule type" value="Genomic_DNA"/>
</dbReference>
<dbReference type="EMBL" id="MT631357">
    <property type="protein sequence ID" value="QNO48645.1"/>
    <property type="molecule type" value="Genomic_DNA"/>
</dbReference>
<protein>
    <recommendedName>
        <fullName evidence="5">DUF2240 family protein</fullName>
    </recommendedName>
</protein>
<organism evidence="2">
    <name type="scientific">Candidatus Methanogaster sp. ANME-2c ERB4</name>
    <dbReference type="NCBI Taxonomy" id="2759911"/>
    <lineage>
        <taxon>Archaea</taxon>
        <taxon>Methanobacteriati</taxon>
        <taxon>Methanobacteriota</taxon>
        <taxon>Stenosarchaea group</taxon>
        <taxon>Methanomicrobia</taxon>
        <taxon>Methanosarcinales</taxon>
        <taxon>ANME-2 cluster</taxon>
        <taxon>Candidatus Methanogasteraceae</taxon>
        <taxon>Candidatus Methanogaster</taxon>
    </lineage>
</organism>
<evidence type="ECO:0008006" key="5">
    <source>
        <dbReference type="Google" id="ProtNLM"/>
    </source>
</evidence>
<sequence>MMLKQVISYVFRKKGGTISISEFVFALSLDLKWFSPDQAESVLKTAEKEGLVQIVGDMVEPLLDPNSVEIPIDFKPDQSIFAEKTTETIFDQVIDRLQSSGAMGRSEIVRTIHEKQNDLGIVETDATALLVARMHGIDVTDLIDEAYDRLI</sequence>
<dbReference type="InterPro" id="IPR018716">
    <property type="entry name" value="DUF2240"/>
</dbReference>
<proteinExistence type="predicted"/>
<name>A0A7G9YKW1_9EURY</name>
<dbReference type="EMBL" id="MT631415">
    <property type="protein sequence ID" value="QNO50255.1"/>
    <property type="molecule type" value="Genomic_DNA"/>
</dbReference>
<evidence type="ECO:0000313" key="1">
    <source>
        <dbReference type="EMBL" id="QNO48085.1"/>
    </source>
</evidence>
<evidence type="ECO:0000313" key="2">
    <source>
        <dbReference type="EMBL" id="QNO48645.1"/>
    </source>
</evidence>
<dbReference type="EMBL" id="MT631303">
    <property type="protein sequence ID" value="QNO48085.1"/>
    <property type="molecule type" value="Genomic_DNA"/>
</dbReference>
<accession>A0A7G9YKW1</accession>
<evidence type="ECO:0000313" key="4">
    <source>
        <dbReference type="EMBL" id="QNO50255.1"/>
    </source>
</evidence>
<reference evidence="2" key="1">
    <citation type="submission" date="2020-06" db="EMBL/GenBank/DDBJ databases">
        <title>Unique genomic features of the anaerobic methanotrophic archaea.</title>
        <authorList>
            <person name="Chadwick G.L."/>
            <person name="Skennerton C.T."/>
            <person name="Laso-Perez R."/>
            <person name="Leu A.O."/>
            <person name="Speth D.R."/>
            <person name="Yu H."/>
            <person name="Morgan-Lang C."/>
            <person name="Hatzenpichler R."/>
            <person name="Goudeau D."/>
            <person name="Malmstrom R."/>
            <person name="Brazelton W.J."/>
            <person name="Woyke T."/>
            <person name="Hallam S.J."/>
            <person name="Tyson G.W."/>
            <person name="Wegener G."/>
            <person name="Boetius A."/>
            <person name="Orphan V."/>
        </authorList>
    </citation>
    <scope>NUCLEOTIDE SEQUENCE</scope>
</reference>